<sequence length="174" mass="19552">MTVSVDIFCEDGVVAPLAQDEIENLALTVLQDRQVTRDCCISLSFVSDKSIAELNERWRMISAPTDVLSFEMEHPDDPDLLDNEHCELGDIVIAPAYVQAQAQTFGTSFNDEVRLMLVHGVLHLMGYDHMEEDEAHVMQGIEDRLLQQIPTDKTLTTVVLTRHREEGMEGSTHA</sequence>
<comment type="subcellular location">
    <subcellularLocation>
        <location evidence="9">Cytoplasm</location>
    </subcellularLocation>
</comment>
<accession>A0A133XSB8</accession>
<proteinExistence type="inferred from homology"/>
<keyword evidence="4 9" id="KW-0540">Nuclease</keyword>
<comment type="caution">
    <text evidence="10">The sequence shown here is derived from an EMBL/GenBank/DDBJ whole genome shotgun (WGS) entry which is preliminary data.</text>
</comment>
<evidence type="ECO:0000256" key="6">
    <source>
        <dbReference type="ARBA" id="ARBA00022759"/>
    </source>
</evidence>
<feature type="binding site" evidence="9">
    <location>
        <position position="119"/>
    </location>
    <ligand>
        <name>Zn(2+)</name>
        <dbReference type="ChEBI" id="CHEBI:29105"/>
        <note>catalytic</note>
    </ligand>
</feature>
<dbReference type="Pfam" id="PF02130">
    <property type="entry name" value="YbeY"/>
    <property type="match status" value="1"/>
</dbReference>
<evidence type="ECO:0000256" key="8">
    <source>
        <dbReference type="ARBA" id="ARBA00022833"/>
    </source>
</evidence>
<dbReference type="PROSITE" id="PS01306">
    <property type="entry name" value="UPF0054"/>
    <property type="match status" value="1"/>
</dbReference>
<keyword evidence="11" id="KW-1185">Reference proteome</keyword>
<dbReference type="AlphaFoldDB" id="A0A133XSB8"/>
<evidence type="ECO:0000256" key="4">
    <source>
        <dbReference type="ARBA" id="ARBA00022722"/>
    </source>
</evidence>
<dbReference type="Gene3D" id="3.40.390.30">
    <property type="entry name" value="Metalloproteases ('zincins'), catalytic domain"/>
    <property type="match status" value="1"/>
</dbReference>
<dbReference type="GO" id="GO:0004222">
    <property type="term" value="F:metalloendopeptidase activity"/>
    <property type="evidence" value="ECO:0007669"/>
    <property type="project" value="InterPro"/>
</dbReference>
<evidence type="ECO:0000256" key="5">
    <source>
        <dbReference type="ARBA" id="ARBA00022723"/>
    </source>
</evidence>
<dbReference type="OrthoDB" id="9807740at2"/>
<keyword evidence="8 9" id="KW-0862">Zinc</keyword>
<dbReference type="RefSeq" id="WP_066305854.1">
    <property type="nucleotide sequence ID" value="NZ_KQ959507.1"/>
</dbReference>
<dbReference type="EMBL" id="LSCR01000029">
    <property type="protein sequence ID" value="KXB33827.1"/>
    <property type="molecule type" value="Genomic_DNA"/>
</dbReference>
<dbReference type="EC" id="3.1.-.-" evidence="9"/>
<evidence type="ECO:0000256" key="2">
    <source>
        <dbReference type="ARBA" id="ARBA00022517"/>
    </source>
</evidence>
<dbReference type="GO" id="GO:0006364">
    <property type="term" value="P:rRNA processing"/>
    <property type="evidence" value="ECO:0007669"/>
    <property type="project" value="UniProtKB-UniRule"/>
</dbReference>
<reference evidence="11" key="1">
    <citation type="submission" date="2016-01" db="EMBL/GenBank/DDBJ databases">
        <authorList>
            <person name="Mitreva M."/>
            <person name="Pepin K.H."/>
            <person name="Mihindukulasuriya K.A."/>
            <person name="Fulton R."/>
            <person name="Fronick C."/>
            <person name="O'Laughlin M."/>
            <person name="Miner T."/>
            <person name="Herter B."/>
            <person name="Rosa B.A."/>
            <person name="Cordes M."/>
            <person name="Tomlinson C."/>
            <person name="Wollam A."/>
            <person name="Palsikar V.B."/>
            <person name="Mardis E.R."/>
            <person name="Wilson R.K."/>
        </authorList>
    </citation>
    <scope>NUCLEOTIDE SEQUENCE [LARGE SCALE GENOMIC DNA]</scope>
    <source>
        <strain evidence="11">DNF00019</strain>
    </source>
</reference>
<dbReference type="HAMAP" id="MF_00009">
    <property type="entry name" value="Endoribonucl_YbeY"/>
    <property type="match status" value="1"/>
</dbReference>
<feature type="binding site" evidence="9">
    <location>
        <position position="129"/>
    </location>
    <ligand>
        <name>Zn(2+)</name>
        <dbReference type="ChEBI" id="CHEBI:29105"/>
        <note>catalytic</note>
    </ligand>
</feature>
<evidence type="ECO:0000256" key="3">
    <source>
        <dbReference type="ARBA" id="ARBA00022552"/>
    </source>
</evidence>
<dbReference type="PANTHER" id="PTHR46986:SF1">
    <property type="entry name" value="ENDORIBONUCLEASE YBEY, CHLOROPLASTIC"/>
    <property type="match status" value="1"/>
</dbReference>
<dbReference type="GO" id="GO:0004521">
    <property type="term" value="F:RNA endonuclease activity"/>
    <property type="evidence" value="ECO:0007669"/>
    <property type="project" value="UniProtKB-UniRule"/>
</dbReference>
<dbReference type="InterPro" id="IPR020549">
    <property type="entry name" value="YbeY_CS"/>
</dbReference>
<evidence type="ECO:0000313" key="10">
    <source>
        <dbReference type="EMBL" id="KXB33827.1"/>
    </source>
</evidence>
<keyword evidence="6 9" id="KW-0255">Endonuclease</keyword>
<dbReference type="Proteomes" id="UP000070675">
    <property type="component" value="Unassembled WGS sequence"/>
</dbReference>
<feature type="binding site" evidence="9">
    <location>
        <position position="123"/>
    </location>
    <ligand>
        <name>Zn(2+)</name>
        <dbReference type="ChEBI" id="CHEBI:29105"/>
        <note>catalytic</note>
    </ligand>
</feature>
<evidence type="ECO:0000256" key="1">
    <source>
        <dbReference type="ARBA" id="ARBA00010875"/>
    </source>
</evidence>
<keyword evidence="3 9" id="KW-0698">rRNA processing</keyword>
<organism evidence="10 11">
    <name type="scientific">Atopobium deltae</name>
    <dbReference type="NCBI Taxonomy" id="1393034"/>
    <lineage>
        <taxon>Bacteria</taxon>
        <taxon>Bacillati</taxon>
        <taxon>Actinomycetota</taxon>
        <taxon>Coriobacteriia</taxon>
        <taxon>Coriobacteriales</taxon>
        <taxon>Atopobiaceae</taxon>
        <taxon>Atopobium</taxon>
    </lineage>
</organism>
<dbReference type="SUPFAM" id="SSF55486">
    <property type="entry name" value="Metalloproteases ('zincins'), catalytic domain"/>
    <property type="match status" value="1"/>
</dbReference>
<keyword evidence="5 9" id="KW-0479">Metal-binding</keyword>
<name>A0A133XSB8_9ACTN</name>
<comment type="cofactor">
    <cofactor evidence="9">
        <name>Zn(2+)</name>
        <dbReference type="ChEBI" id="CHEBI:29105"/>
    </cofactor>
    <text evidence="9">Binds 1 zinc ion.</text>
</comment>
<evidence type="ECO:0000256" key="9">
    <source>
        <dbReference type="HAMAP-Rule" id="MF_00009"/>
    </source>
</evidence>
<keyword evidence="9" id="KW-0963">Cytoplasm</keyword>
<dbReference type="PATRIC" id="fig|1393034.3.peg.1021"/>
<dbReference type="InterPro" id="IPR023091">
    <property type="entry name" value="MetalPrtase_cat_dom_sf_prd"/>
</dbReference>
<dbReference type="PANTHER" id="PTHR46986">
    <property type="entry name" value="ENDORIBONUCLEASE YBEY, CHLOROPLASTIC"/>
    <property type="match status" value="1"/>
</dbReference>
<protein>
    <recommendedName>
        <fullName evidence="9">Endoribonuclease YbeY</fullName>
        <ecNumber evidence="9">3.1.-.-</ecNumber>
    </recommendedName>
</protein>
<keyword evidence="7 9" id="KW-0378">Hydrolase</keyword>
<comment type="function">
    <text evidence="9">Single strand-specific metallo-endoribonuclease involved in late-stage 70S ribosome quality control and in maturation of the 3' terminus of the 16S rRNA.</text>
</comment>
<comment type="similarity">
    <text evidence="1 9">Belongs to the endoribonuclease YbeY family.</text>
</comment>
<dbReference type="GO" id="GO:0008270">
    <property type="term" value="F:zinc ion binding"/>
    <property type="evidence" value="ECO:0007669"/>
    <property type="project" value="UniProtKB-UniRule"/>
</dbReference>
<dbReference type="GO" id="GO:0005737">
    <property type="term" value="C:cytoplasm"/>
    <property type="evidence" value="ECO:0007669"/>
    <property type="project" value="UniProtKB-SubCell"/>
</dbReference>
<dbReference type="STRING" id="1393034.HMPREF3192_01056"/>
<dbReference type="InterPro" id="IPR002036">
    <property type="entry name" value="YbeY"/>
</dbReference>
<dbReference type="NCBIfam" id="TIGR00043">
    <property type="entry name" value="rRNA maturation RNase YbeY"/>
    <property type="match status" value="1"/>
</dbReference>
<evidence type="ECO:0000256" key="7">
    <source>
        <dbReference type="ARBA" id="ARBA00022801"/>
    </source>
</evidence>
<keyword evidence="2 9" id="KW-0690">Ribosome biogenesis</keyword>
<gene>
    <name evidence="9" type="primary">ybeY</name>
    <name evidence="10" type="ORF">HMPREF3192_01056</name>
</gene>
<evidence type="ECO:0000313" key="11">
    <source>
        <dbReference type="Proteomes" id="UP000070675"/>
    </source>
</evidence>